<organism evidence="2 3">
    <name type="scientific">Batrachochytrium dendrobatidis (strain JEL423)</name>
    <dbReference type="NCBI Taxonomy" id="403673"/>
    <lineage>
        <taxon>Eukaryota</taxon>
        <taxon>Fungi</taxon>
        <taxon>Fungi incertae sedis</taxon>
        <taxon>Chytridiomycota</taxon>
        <taxon>Chytridiomycota incertae sedis</taxon>
        <taxon>Chytridiomycetes</taxon>
        <taxon>Rhizophydiales</taxon>
        <taxon>Rhizophydiales incertae sedis</taxon>
        <taxon>Batrachochytrium</taxon>
    </lineage>
</organism>
<evidence type="ECO:0000313" key="3">
    <source>
        <dbReference type="Proteomes" id="UP000077115"/>
    </source>
</evidence>
<dbReference type="EMBL" id="DS022305">
    <property type="protein sequence ID" value="OAJ41116.1"/>
    <property type="molecule type" value="Genomic_DNA"/>
</dbReference>
<proteinExistence type="predicted"/>
<feature type="compositionally biased region" description="Acidic residues" evidence="1">
    <location>
        <begin position="85"/>
        <end position="103"/>
    </location>
</feature>
<evidence type="ECO:0000313" key="2">
    <source>
        <dbReference type="EMBL" id="OAJ41116.1"/>
    </source>
</evidence>
<dbReference type="Proteomes" id="UP000077115">
    <property type="component" value="Unassembled WGS sequence"/>
</dbReference>
<dbReference type="VEuPathDB" id="FungiDB:BDEG_24760"/>
<feature type="region of interest" description="Disordered" evidence="1">
    <location>
        <begin position="69"/>
        <end position="118"/>
    </location>
</feature>
<reference evidence="2 3" key="2">
    <citation type="submission" date="2016-05" db="EMBL/GenBank/DDBJ databases">
        <title>Lineage-specific infection strategies underlie the spectrum of fungal disease in amphibians.</title>
        <authorList>
            <person name="Cuomo C.A."/>
            <person name="Farrer R.A."/>
            <person name="James T."/>
            <person name="Longcore J."/>
            <person name="Birren B."/>
        </authorList>
    </citation>
    <scope>NUCLEOTIDE SEQUENCE [LARGE SCALE GENOMIC DNA]</scope>
    <source>
        <strain evidence="2 3">JEL423</strain>
    </source>
</reference>
<name>A0A177WMT6_BATDL</name>
<reference evidence="2 3" key="1">
    <citation type="submission" date="2006-10" db="EMBL/GenBank/DDBJ databases">
        <title>The Genome Sequence of Batrachochytrium dendrobatidis JEL423.</title>
        <authorList>
            <consortium name="The Broad Institute Genome Sequencing Platform"/>
            <person name="Birren B."/>
            <person name="Lander E."/>
            <person name="Galagan J."/>
            <person name="Cuomo C."/>
            <person name="Devon K."/>
            <person name="Jaffe D."/>
            <person name="Butler J."/>
            <person name="Alvarez P."/>
            <person name="Gnerre S."/>
            <person name="Grabherr M."/>
            <person name="Kleber M."/>
            <person name="Mauceli E."/>
            <person name="Brockman W."/>
            <person name="Young S."/>
            <person name="LaButti K."/>
            <person name="Sykes S."/>
            <person name="DeCaprio D."/>
            <person name="Crawford M."/>
            <person name="Koehrsen M."/>
            <person name="Engels R."/>
            <person name="Montgomery P."/>
            <person name="Pearson M."/>
            <person name="Howarth C."/>
            <person name="Larson L."/>
            <person name="White J."/>
            <person name="O'Leary S."/>
            <person name="Kodira C."/>
            <person name="Zeng Q."/>
            <person name="Yandava C."/>
            <person name="Alvarado L."/>
            <person name="Longcore J."/>
            <person name="James T."/>
        </authorList>
    </citation>
    <scope>NUCLEOTIDE SEQUENCE [LARGE SCALE GENOMIC DNA]</scope>
    <source>
        <strain evidence="2 3">JEL423</strain>
    </source>
</reference>
<protein>
    <submittedName>
        <fullName evidence="2">Uncharacterized protein</fullName>
    </submittedName>
</protein>
<accession>A0A177WMT6</accession>
<dbReference type="AlphaFoldDB" id="A0A177WMT6"/>
<evidence type="ECO:0000256" key="1">
    <source>
        <dbReference type="SAM" id="MobiDB-lite"/>
    </source>
</evidence>
<sequence length="118" mass="13087">MLQQIVCVYKNTADSSPYTIDIPLDTGSDGTASISNPVDMVRQLISHLGQAQQQCNQYLTHILTQIPDEPFSTGQKQCGSMHGDDSDDYQESDTNEDQVDQYTDDPIPTSVTKKQKSM</sequence>
<gene>
    <name evidence="2" type="ORF">BDEG_24760</name>
</gene>